<evidence type="ECO:0000313" key="4">
    <source>
        <dbReference type="Proteomes" id="UP000541249"/>
    </source>
</evidence>
<dbReference type="InterPro" id="IPR036305">
    <property type="entry name" value="RGS_sf"/>
</dbReference>
<dbReference type="PANTHER" id="PTHR47079">
    <property type="entry name" value="REGULATOR OF G-PROTEIN SIGNALING PROTEIN-LIKE"/>
    <property type="match status" value="1"/>
</dbReference>
<dbReference type="Pfam" id="PF00615">
    <property type="entry name" value="RGS"/>
    <property type="match status" value="1"/>
</dbReference>
<dbReference type="InterPro" id="IPR044926">
    <property type="entry name" value="RGS_subdomain_2"/>
</dbReference>
<dbReference type="InterPro" id="IPR016137">
    <property type="entry name" value="RGS"/>
</dbReference>
<feature type="non-terminal residue" evidence="3">
    <location>
        <position position="856"/>
    </location>
</feature>
<feature type="non-terminal residue" evidence="3">
    <location>
        <position position="1"/>
    </location>
</feature>
<dbReference type="SUPFAM" id="SSF48097">
    <property type="entry name" value="Regulator of G-protein signaling, RGS"/>
    <property type="match status" value="3"/>
</dbReference>
<feature type="compositionally biased region" description="Polar residues" evidence="1">
    <location>
        <begin position="332"/>
        <end position="345"/>
    </location>
</feature>
<protein>
    <submittedName>
        <fullName evidence="3">RGSL protein</fullName>
    </submittedName>
</protein>
<sequence length="856" mass="98896">ATIASTNLELLLRDDVFVDFFNTFLNLPVFGQTPIYISSTGQWDLWPELPSYLDPSPAALLAWLEKHRLPHFCKSSLCLHLVLCQKLLGFIRSGEAEKLLNWQSADWWLLEKCISGSQGMWHFRSFIKGMTGGELADFWLTTERLLGLDESDTRQRDLYLSLLHRLEATHLREGSSVATLCRSIIGSLPKARHIQPISTRREILRKMQERALFTIQSYWLPRFFIHCKMHMEKEKSCQPLLQEYQERLLQANSQEPSGSLENLFTMQIKRSQGLSGPYCSKEAKAEIWTLLKEGRDTQKMKMPCFQVQPERQPGPVGSTKESHLDRDALGSIPQQSVHPASTASGSKVGATSPKRPRPKAQWVFHLEDLCEKKVLSNLHSSVPLVPLPSLKKPAETLSFLPWALSAETCAGQPFRDFLKRQGRSMEIHLLDLWHDLEEFLPVALDSSRENSFFLRHLIGEKTCKTYLEKDTIPQLPMEIRTLRSLRNHLMSGEFSPLIFRAQKEICKVLSCFYEEFLADDDRTFLQFMSLQSDVPMPEVQGHTVRKDECFLLSQRINKSLELSQALHGTRNLEGLSSEHWQLIATRDLRKGGSIQAEVELLQCRTDSQKMMSSALAVQKPLLAVDSPSKKNELLCLKSTSVAELENKKKRTVPVRRNKSNTITVVVEKPSRRPRHFMNVLHNPAHLQYFKEFLKERKADKPLNFWMAVEKLVTETNPKKKSFLVNSIVRNFFHDEIPTEGHLGCPTSIIKEISEAKAVNPSMLMTAQIFVQKTMEKQWFKEYQNLFPPSNTPKPNLCLWHGMEKYRTNNLRRPWYVIHDIIKSYCKFQREMDNDKCRVEFENFLRQELRNEEESMA</sequence>
<evidence type="ECO:0000256" key="1">
    <source>
        <dbReference type="SAM" id="MobiDB-lite"/>
    </source>
</evidence>
<evidence type="ECO:0000313" key="3">
    <source>
        <dbReference type="EMBL" id="NXW61128.1"/>
    </source>
</evidence>
<feature type="region of interest" description="Disordered" evidence="1">
    <location>
        <begin position="331"/>
        <end position="356"/>
    </location>
</feature>
<dbReference type="EMBL" id="VZZY01015464">
    <property type="protein sequence ID" value="NXW61128.1"/>
    <property type="molecule type" value="Genomic_DNA"/>
</dbReference>
<keyword evidence="4" id="KW-1185">Reference proteome</keyword>
<dbReference type="OrthoDB" id="9644022at2759"/>
<dbReference type="AlphaFoldDB" id="A0A7L4DGM2"/>
<reference evidence="3 4" key="1">
    <citation type="submission" date="2019-09" db="EMBL/GenBank/DDBJ databases">
        <title>Bird 10,000 Genomes (B10K) Project - Family phase.</title>
        <authorList>
            <person name="Zhang G."/>
        </authorList>
    </citation>
    <scope>NUCLEOTIDE SEQUENCE [LARGE SCALE GENOMIC DNA]</scope>
    <source>
        <strain evidence="3">B10K-DU-002-51</strain>
        <tissue evidence="3">Muscle</tissue>
    </source>
</reference>
<evidence type="ECO:0000259" key="2">
    <source>
        <dbReference type="PROSITE" id="PS50132"/>
    </source>
</evidence>
<accession>A0A7L4DGM2</accession>
<dbReference type="SMART" id="SM00315">
    <property type="entry name" value="RGS"/>
    <property type="match status" value="1"/>
</dbReference>
<proteinExistence type="predicted"/>
<gene>
    <name evidence="3" type="primary">Rgsl1_0</name>
    <name evidence="3" type="ORF">EURGUL_R04331</name>
</gene>
<comment type="caution">
    <text evidence="3">The sequence shown here is derived from an EMBL/GenBank/DDBJ whole genome shotgun (WGS) entry which is preliminary data.</text>
</comment>
<name>A0A7L4DGM2_9AVES</name>
<dbReference type="PROSITE" id="PS50132">
    <property type="entry name" value="RGS"/>
    <property type="match status" value="1"/>
</dbReference>
<dbReference type="InterPro" id="IPR053282">
    <property type="entry name" value="RGS_domain-containing"/>
</dbReference>
<dbReference type="Gene3D" id="1.10.167.10">
    <property type="entry name" value="Regulator of G-protein Signalling 4, domain 2"/>
    <property type="match status" value="1"/>
</dbReference>
<dbReference type="Proteomes" id="UP000541249">
    <property type="component" value="Unassembled WGS sequence"/>
</dbReference>
<feature type="domain" description="RGS" evidence="2">
    <location>
        <begin position="675"/>
        <end position="739"/>
    </location>
</feature>
<organism evidence="3 4">
    <name type="scientific">Eurystomus gularis</name>
    <dbReference type="NCBI Taxonomy" id="325343"/>
    <lineage>
        <taxon>Eukaryota</taxon>
        <taxon>Metazoa</taxon>
        <taxon>Chordata</taxon>
        <taxon>Craniata</taxon>
        <taxon>Vertebrata</taxon>
        <taxon>Euteleostomi</taxon>
        <taxon>Archelosauria</taxon>
        <taxon>Archosauria</taxon>
        <taxon>Dinosauria</taxon>
        <taxon>Saurischia</taxon>
        <taxon>Theropoda</taxon>
        <taxon>Coelurosauria</taxon>
        <taxon>Aves</taxon>
        <taxon>Neognathae</taxon>
        <taxon>Neoaves</taxon>
        <taxon>Telluraves</taxon>
        <taxon>Coraciimorphae</taxon>
        <taxon>Coraciiformes</taxon>
        <taxon>Coraciidae</taxon>
        <taxon>Eurystomus</taxon>
    </lineage>
</organism>
<dbReference type="PANTHER" id="PTHR47079:SF1">
    <property type="entry name" value="REGULATOR OF G-PROTEIN SIGNALING PROTEIN-LIKE"/>
    <property type="match status" value="1"/>
</dbReference>